<dbReference type="AlphaFoldDB" id="A0A5N5ER81"/>
<evidence type="ECO:0000313" key="3">
    <source>
        <dbReference type="EMBL" id="KAB2591202.1"/>
    </source>
</evidence>
<feature type="signal peptide" evidence="2">
    <location>
        <begin position="1"/>
        <end position="20"/>
    </location>
</feature>
<feature type="transmembrane region" description="Helical" evidence="1">
    <location>
        <begin position="195"/>
        <end position="218"/>
    </location>
</feature>
<comment type="caution">
    <text evidence="3">The sequence shown here is derived from an EMBL/GenBank/DDBJ whole genome shotgun (WGS) entry which is preliminary data.</text>
</comment>
<gene>
    <name evidence="3" type="ORF">F5983_17095</name>
</gene>
<keyword evidence="4" id="KW-1185">Reference proteome</keyword>
<feature type="transmembrane region" description="Helical" evidence="1">
    <location>
        <begin position="164"/>
        <end position="183"/>
    </location>
</feature>
<dbReference type="RefSeq" id="WP_151511100.1">
    <property type="nucleotide sequence ID" value="NZ_JBHUTW010000001.1"/>
</dbReference>
<keyword evidence="1" id="KW-0812">Transmembrane</keyword>
<evidence type="ECO:0000313" key="4">
    <source>
        <dbReference type="Proteomes" id="UP000326907"/>
    </source>
</evidence>
<feature type="transmembrane region" description="Helical" evidence="1">
    <location>
        <begin position="125"/>
        <end position="144"/>
    </location>
</feature>
<keyword evidence="1" id="KW-0472">Membrane</keyword>
<accession>A0A5N5ER81</accession>
<dbReference type="InterPro" id="IPR006750">
    <property type="entry name" value="YdcZ"/>
</dbReference>
<feature type="transmembrane region" description="Helical" evidence="1">
    <location>
        <begin position="238"/>
        <end position="270"/>
    </location>
</feature>
<feature type="transmembrane region" description="Helical" evidence="1">
    <location>
        <begin position="36"/>
        <end position="58"/>
    </location>
</feature>
<sequence length="312" mass="31516">MHTALLAAALLVGCLLAVQASVNLQLNSAVGTPYGASTIQLGVATGLLLVLAVAAGALGALGELPDVKPWQLLGGLASPLYITSGILLFPRLGALAAVGLFVTGQMFASLALDLFGLLGIAQKSLSAGIVLGAAAVLAGIVVIIRGQKAAAPPGAPKTSGAGRAGWLGLGILAGAVLPVQGAVNAQLRAQLGEPITVAVISFAVATFTIAVVLLVLYLTRRTTKPKIAPLKKMPWWGWLGGACAAAYVTGTFLLMPNIGAAVTIALTVTGQQLTSALIDHRGLFRLPQRSLTKPRVIGLVLLIAGSLTIQLA</sequence>
<organism evidence="3 4">
    <name type="scientific">Streptomyces arboris</name>
    <dbReference type="NCBI Taxonomy" id="2600619"/>
    <lineage>
        <taxon>Bacteria</taxon>
        <taxon>Bacillati</taxon>
        <taxon>Actinomycetota</taxon>
        <taxon>Actinomycetes</taxon>
        <taxon>Kitasatosporales</taxon>
        <taxon>Streptomycetaceae</taxon>
        <taxon>Streptomyces</taxon>
    </lineage>
</organism>
<keyword evidence="2" id="KW-0732">Signal</keyword>
<dbReference type="Proteomes" id="UP000326907">
    <property type="component" value="Unassembled WGS sequence"/>
</dbReference>
<name>A0A5N5ER81_9ACTN</name>
<dbReference type="EMBL" id="VYUA01000014">
    <property type="protein sequence ID" value="KAB2591202.1"/>
    <property type="molecule type" value="Genomic_DNA"/>
</dbReference>
<dbReference type="Pfam" id="PF04657">
    <property type="entry name" value="DMT_YdcZ"/>
    <property type="match status" value="2"/>
</dbReference>
<dbReference type="GO" id="GO:0005886">
    <property type="term" value="C:plasma membrane"/>
    <property type="evidence" value="ECO:0007669"/>
    <property type="project" value="TreeGrafter"/>
</dbReference>
<reference evidence="3 4" key="1">
    <citation type="submission" date="2019-09" db="EMBL/GenBank/DDBJ databases">
        <authorList>
            <person name="Liu P."/>
        </authorList>
    </citation>
    <scope>NUCLEOTIDE SEQUENCE [LARGE SCALE GENOMIC DNA]</scope>
    <source>
        <strain evidence="3 4">TRM68085</strain>
    </source>
</reference>
<dbReference type="PANTHER" id="PTHR34821">
    <property type="entry name" value="INNER MEMBRANE PROTEIN YDCZ"/>
    <property type="match status" value="1"/>
</dbReference>
<evidence type="ECO:0000256" key="1">
    <source>
        <dbReference type="SAM" id="Phobius"/>
    </source>
</evidence>
<dbReference type="PANTHER" id="PTHR34821:SF2">
    <property type="entry name" value="INNER MEMBRANE PROTEIN YDCZ"/>
    <property type="match status" value="1"/>
</dbReference>
<proteinExistence type="predicted"/>
<protein>
    <submittedName>
        <fullName evidence="3">DMT family transporter</fullName>
    </submittedName>
</protein>
<keyword evidence="1" id="KW-1133">Transmembrane helix</keyword>
<evidence type="ECO:0000256" key="2">
    <source>
        <dbReference type="SAM" id="SignalP"/>
    </source>
</evidence>
<feature type="chain" id="PRO_5024941586" evidence="2">
    <location>
        <begin position="21"/>
        <end position="312"/>
    </location>
</feature>